<dbReference type="RefSeq" id="WP_147153112.1">
    <property type="nucleotide sequence ID" value="NZ_BKAJ01000095.1"/>
</dbReference>
<protein>
    <recommendedName>
        <fullName evidence="4">DUF992 domain-containing protein</fullName>
    </recommendedName>
</protein>
<dbReference type="AlphaFoldDB" id="A0A512NGS0"/>
<dbReference type="Pfam" id="PF06186">
    <property type="entry name" value="DUF992"/>
    <property type="match status" value="1"/>
</dbReference>
<evidence type="ECO:0008006" key="4">
    <source>
        <dbReference type="Google" id="ProtNLM"/>
    </source>
</evidence>
<keyword evidence="3" id="KW-1185">Reference proteome</keyword>
<evidence type="ECO:0000256" key="1">
    <source>
        <dbReference type="SAM" id="SignalP"/>
    </source>
</evidence>
<dbReference type="Proteomes" id="UP000321058">
    <property type="component" value="Unassembled WGS sequence"/>
</dbReference>
<dbReference type="EMBL" id="BKAJ01000095">
    <property type="protein sequence ID" value="GEP58149.1"/>
    <property type="molecule type" value="Genomic_DNA"/>
</dbReference>
<dbReference type="OrthoDB" id="7362478at2"/>
<dbReference type="PROSITE" id="PS51257">
    <property type="entry name" value="PROKAR_LIPOPROTEIN"/>
    <property type="match status" value="1"/>
</dbReference>
<comment type="caution">
    <text evidence="2">The sequence shown here is derived from an EMBL/GenBank/DDBJ whole genome shotgun (WGS) entry which is preliminary data.</text>
</comment>
<dbReference type="InterPro" id="IPR009333">
    <property type="entry name" value="DUF992"/>
</dbReference>
<gene>
    <name evidence="2" type="ORF">RSO01_53150</name>
</gene>
<evidence type="ECO:0000313" key="2">
    <source>
        <dbReference type="EMBL" id="GEP58149.1"/>
    </source>
</evidence>
<feature type="signal peptide" evidence="1">
    <location>
        <begin position="1"/>
        <end position="24"/>
    </location>
</feature>
<keyword evidence="1" id="KW-0732">Signal</keyword>
<evidence type="ECO:0000313" key="3">
    <source>
        <dbReference type="Proteomes" id="UP000321058"/>
    </source>
</evidence>
<reference evidence="2 3" key="1">
    <citation type="submission" date="2019-07" db="EMBL/GenBank/DDBJ databases">
        <title>Whole genome shotgun sequence of Reyranella soli NBRC 108950.</title>
        <authorList>
            <person name="Hosoyama A."/>
            <person name="Uohara A."/>
            <person name="Ohji S."/>
            <person name="Ichikawa N."/>
        </authorList>
    </citation>
    <scope>NUCLEOTIDE SEQUENCE [LARGE SCALE GENOMIC DNA]</scope>
    <source>
        <strain evidence="2 3">NBRC 108950</strain>
    </source>
</reference>
<name>A0A512NGS0_9HYPH</name>
<organism evidence="2 3">
    <name type="scientific">Reyranella soli</name>
    <dbReference type="NCBI Taxonomy" id="1230389"/>
    <lineage>
        <taxon>Bacteria</taxon>
        <taxon>Pseudomonadati</taxon>
        <taxon>Pseudomonadota</taxon>
        <taxon>Alphaproteobacteria</taxon>
        <taxon>Hyphomicrobiales</taxon>
        <taxon>Reyranellaceae</taxon>
        <taxon>Reyranella</taxon>
    </lineage>
</organism>
<feature type="chain" id="PRO_5021968849" description="DUF992 domain-containing protein" evidence="1">
    <location>
        <begin position="25"/>
        <end position="174"/>
    </location>
</feature>
<proteinExistence type="predicted"/>
<accession>A0A512NGS0</accession>
<sequence>MNRIVVVSMAAGLALTTACTQQTAQQLNTANANSQVYIGALTCNVTGSTGYVFGSSRDLSCIYLTKEGASQAYDGKIRRFGLDLGTTKPGHVVWKVYQLGGLVGDQTSANPRVIVGNYGGEQASVSAGATAGGNWLYGGSNNQIVLQATQLQSLGDAGYNLAYGIAEISLSLKN</sequence>